<dbReference type="Pfam" id="PF10947">
    <property type="entry name" value="DUF2628"/>
    <property type="match status" value="1"/>
</dbReference>
<feature type="transmembrane region" description="Helical" evidence="2">
    <location>
        <begin position="63"/>
        <end position="82"/>
    </location>
</feature>
<keyword evidence="6" id="KW-1185">Reference proteome</keyword>
<keyword evidence="2" id="KW-1133">Transmembrane helix</keyword>
<reference evidence="4 6" key="3">
    <citation type="submission" date="2024-08" db="EMBL/GenBank/DDBJ databases">
        <authorList>
            <person name="Wei W."/>
        </authorList>
    </citation>
    <scope>NUCLEOTIDE SEQUENCE [LARGE SCALE GENOMIC DNA]</scope>
    <source>
        <strain evidence="4 6">XU2</strain>
    </source>
</reference>
<dbReference type="AlphaFoldDB" id="A0A5M8QR80"/>
<dbReference type="Proteomes" id="UP001570846">
    <property type="component" value="Unassembled WGS sequence"/>
</dbReference>
<feature type="transmembrane region" description="Helical" evidence="2">
    <location>
        <begin position="94"/>
        <end position="115"/>
    </location>
</feature>
<dbReference type="Proteomes" id="UP000323866">
    <property type="component" value="Unassembled WGS sequence"/>
</dbReference>
<evidence type="ECO:0000313" key="6">
    <source>
        <dbReference type="Proteomes" id="UP001570846"/>
    </source>
</evidence>
<evidence type="ECO:0000313" key="5">
    <source>
        <dbReference type="Proteomes" id="UP000323866"/>
    </source>
</evidence>
<comment type="caution">
    <text evidence="3">The sequence shown here is derived from an EMBL/GenBank/DDBJ whole genome shotgun (WGS) entry which is preliminary data.</text>
</comment>
<feature type="coiled-coil region" evidence="1">
    <location>
        <begin position="116"/>
        <end position="143"/>
    </location>
</feature>
<gene>
    <name evidence="4" type="ORF">ACD591_14810</name>
    <name evidence="3" type="ORF">FOE74_04515</name>
</gene>
<evidence type="ECO:0000256" key="2">
    <source>
        <dbReference type="SAM" id="Phobius"/>
    </source>
</evidence>
<evidence type="ECO:0000313" key="4">
    <source>
        <dbReference type="EMBL" id="MFA1772570.1"/>
    </source>
</evidence>
<reference evidence="3 5" key="1">
    <citation type="submission" date="2019-07" db="EMBL/GenBank/DDBJ databases">
        <authorList>
            <person name="Qu J.-H."/>
        </authorList>
    </citation>
    <scope>NUCLEOTIDE SEQUENCE [LARGE SCALE GENOMIC DNA]</scope>
    <source>
        <strain evidence="3 5">MDT1-10-3</strain>
    </source>
</reference>
<dbReference type="EMBL" id="JBGOGF010000008">
    <property type="protein sequence ID" value="MFA1772570.1"/>
    <property type="molecule type" value="Genomic_DNA"/>
</dbReference>
<dbReference type="RefSeq" id="WP_149097388.1">
    <property type="nucleotide sequence ID" value="NZ_BMMG01000001.1"/>
</dbReference>
<evidence type="ECO:0000256" key="1">
    <source>
        <dbReference type="SAM" id="Coils"/>
    </source>
</evidence>
<proteinExistence type="predicted"/>
<reference evidence="3 5" key="2">
    <citation type="submission" date="2019-09" db="EMBL/GenBank/DDBJ databases">
        <title>A bacterium isolated from glacier soil.</title>
        <authorList>
            <person name="Liu Q."/>
        </authorList>
    </citation>
    <scope>NUCLEOTIDE SEQUENCE [LARGE SCALE GENOMIC DNA]</scope>
    <source>
        <strain evidence="3 5">MDT1-10-3</strain>
    </source>
</reference>
<keyword evidence="1" id="KW-0175">Coiled coil</keyword>
<dbReference type="EMBL" id="VKKZ01000010">
    <property type="protein sequence ID" value="KAA6437768.1"/>
    <property type="molecule type" value="Genomic_DNA"/>
</dbReference>
<accession>A0A5M8QR80</accession>
<feature type="transmembrane region" description="Helical" evidence="2">
    <location>
        <begin position="41"/>
        <end position="57"/>
    </location>
</feature>
<evidence type="ECO:0000313" key="3">
    <source>
        <dbReference type="EMBL" id="KAA6437768.1"/>
    </source>
</evidence>
<keyword evidence="2" id="KW-0472">Membrane</keyword>
<dbReference type="InterPro" id="IPR024399">
    <property type="entry name" value="DUF2628"/>
</dbReference>
<organism evidence="3 5">
    <name type="scientific">Rufibacter glacialis</name>
    <dbReference type="NCBI Taxonomy" id="1259555"/>
    <lineage>
        <taxon>Bacteria</taxon>
        <taxon>Pseudomonadati</taxon>
        <taxon>Bacteroidota</taxon>
        <taxon>Cytophagia</taxon>
        <taxon>Cytophagales</taxon>
        <taxon>Hymenobacteraceae</taxon>
        <taxon>Rufibacter</taxon>
    </lineage>
</organism>
<protein>
    <submittedName>
        <fullName evidence="3">DUF2628 domain-containing protein</fullName>
    </submittedName>
</protein>
<keyword evidence="2" id="KW-0812">Transmembrane</keyword>
<name>A0A5M8QR80_9BACT</name>
<feature type="transmembrane region" description="Helical" evidence="2">
    <location>
        <begin position="148"/>
        <end position="165"/>
    </location>
</feature>
<sequence length="171" mass="19547">MSPRPQAPDKEEYEDYYRAYFGNDADYYLDKLEKYQAGTKITFNIAAFFFGIFWMLYRRMYRQGLLVMVALTAESYLLGIVIQQYGISDSNAKLLNNISTIAWSVLVGFLGNWLYLRQAQAKVAQALEEEDSEQEAVNRLNAQGSITLIPHIIVAGLILLLVLLYQANLIK</sequence>
<dbReference type="OrthoDB" id="6691119at2"/>